<dbReference type="RefSeq" id="XP_052747290.1">
    <property type="nucleotide sequence ID" value="XM_052891330.1"/>
</dbReference>
<gene>
    <name evidence="10" type="primary">LOC112054444</name>
</gene>
<dbReference type="GO" id="GO:0004180">
    <property type="term" value="F:carboxypeptidase activity"/>
    <property type="evidence" value="ECO:0007669"/>
    <property type="project" value="UniProtKB-KW"/>
</dbReference>
<dbReference type="InterPro" id="IPR029058">
    <property type="entry name" value="AB_hydrolase_fold"/>
</dbReference>
<comment type="similarity">
    <text evidence="1 7">Belongs to the peptidase S10 family.</text>
</comment>
<dbReference type="InterPro" id="IPR033124">
    <property type="entry name" value="Ser_caboxypep_his_AS"/>
</dbReference>
<evidence type="ECO:0000256" key="3">
    <source>
        <dbReference type="ARBA" id="ARBA00022670"/>
    </source>
</evidence>
<keyword evidence="6" id="KW-0325">Glycoprotein</keyword>
<dbReference type="PROSITE" id="PS00131">
    <property type="entry name" value="CARBOXYPEPT_SER_SER"/>
    <property type="match status" value="1"/>
</dbReference>
<sequence length="528" mass="59545">MYFLREIALFTTLIYIATTVAATPALILTQLIKQNKLQEAKNASTVDPNKFLNFTSYSGFLTVDERYNSNLFFWYFPVSKDLAKTPWIIWLQGGPGATSLAGLFSEIGPFKYDINRKELKKRESSWCDEYSMVFIDNPVGAGFSFTDKDEGFVRNMEMYTDNLYRAVQQLVQVYPELGKAPLYIAGESYAGRYVPALATKILEENHQAKHPINLQGLIMGNPVTDRSSIVDFTQMFYNWGLVDEQGAAAARSLQEEYQHAINKGDNVLAHDLREKLYDKLQDIAYQNQLYNVLHDAKGLTDFSEWVTRPDIAEAIHVGGIAFTFSNQTVHTKLLPDFLSPVTPKIDVLLENYKVLIYCGQLDLTAPCVPSAAARRRDWRWSGRGAFLNAPRVPWWFNGTVAGYVKSGGNFTEIQVNGAGHLVPLDKPTQAKQIVHNFISGQVFSTPPDYRLLDPNPKYQDYSDLRTSEVLSNASEVKNGLIVSVVLNVLLLVGIVVGGIMTMRWKREHDYYNLPLSDNISDDHILTFA</sequence>
<evidence type="ECO:0000256" key="4">
    <source>
        <dbReference type="ARBA" id="ARBA00022729"/>
    </source>
</evidence>
<evidence type="ECO:0000313" key="10">
    <source>
        <dbReference type="RefSeq" id="XP_052747290.1"/>
    </source>
</evidence>
<name>A0ABM3M745_BICAN</name>
<keyword evidence="3 7" id="KW-0645">Protease</keyword>
<keyword evidence="9" id="KW-1185">Reference proteome</keyword>
<dbReference type="Gene3D" id="3.40.50.1820">
    <property type="entry name" value="alpha/beta hydrolase"/>
    <property type="match status" value="1"/>
</dbReference>
<dbReference type="PRINTS" id="PR00724">
    <property type="entry name" value="CRBOXYPTASEC"/>
</dbReference>
<dbReference type="InterPro" id="IPR018202">
    <property type="entry name" value="Ser_caboxypep_ser_AS"/>
</dbReference>
<keyword evidence="2 7" id="KW-0121">Carboxypeptidase</keyword>
<evidence type="ECO:0000256" key="1">
    <source>
        <dbReference type="ARBA" id="ARBA00009431"/>
    </source>
</evidence>
<accession>A0ABM3M745</accession>
<reference evidence="10" key="1">
    <citation type="submission" date="2025-08" db="UniProtKB">
        <authorList>
            <consortium name="RefSeq"/>
        </authorList>
    </citation>
    <scope>IDENTIFICATION</scope>
</reference>
<evidence type="ECO:0000256" key="8">
    <source>
        <dbReference type="SAM" id="Phobius"/>
    </source>
</evidence>
<keyword evidence="8" id="KW-0812">Transmembrane</keyword>
<keyword evidence="8" id="KW-0472">Membrane</keyword>
<keyword evidence="4" id="KW-0732">Signal</keyword>
<evidence type="ECO:0000256" key="5">
    <source>
        <dbReference type="ARBA" id="ARBA00022801"/>
    </source>
</evidence>
<evidence type="ECO:0000256" key="7">
    <source>
        <dbReference type="RuleBase" id="RU361156"/>
    </source>
</evidence>
<dbReference type="GeneID" id="112054444"/>
<proteinExistence type="inferred from homology"/>
<dbReference type="SUPFAM" id="SSF53474">
    <property type="entry name" value="alpha/beta-Hydrolases"/>
    <property type="match status" value="1"/>
</dbReference>
<evidence type="ECO:0000313" key="9">
    <source>
        <dbReference type="Proteomes" id="UP001652582"/>
    </source>
</evidence>
<keyword evidence="5 7" id="KW-0378">Hydrolase</keyword>
<evidence type="ECO:0000256" key="6">
    <source>
        <dbReference type="ARBA" id="ARBA00023180"/>
    </source>
</evidence>
<organism evidence="9 10">
    <name type="scientific">Bicyclus anynana</name>
    <name type="common">Squinting bush brown butterfly</name>
    <dbReference type="NCBI Taxonomy" id="110368"/>
    <lineage>
        <taxon>Eukaryota</taxon>
        <taxon>Metazoa</taxon>
        <taxon>Ecdysozoa</taxon>
        <taxon>Arthropoda</taxon>
        <taxon>Hexapoda</taxon>
        <taxon>Insecta</taxon>
        <taxon>Pterygota</taxon>
        <taxon>Neoptera</taxon>
        <taxon>Endopterygota</taxon>
        <taxon>Lepidoptera</taxon>
        <taxon>Glossata</taxon>
        <taxon>Ditrysia</taxon>
        <taxon>Papilionoidea</taxon>
        <taxon>Nymphalidae</taxon>
        <taxon>Satyrinae</taxon>
        <taxon>Satyrini</taxon>
        <taxon>Mycalesina</taxon>
        <taxon>Bicyclus</taxon>
    </lineage>
</organism>
<keyword evidence="8" id="KW-1133">Transmembrane helix</keyword>
<protein>
    <recommendedName>
        <fullName evidence="7">Carboxypeptidase</fullName>
        <ecNumber evidence="7">3.4.16.-</ecNumber>
    </recommendedName>
</protein>
<feature type="transmembrane region" description="Helical" evidence="8">
    <location>
        <begin position="480"/>
        <end position="500"/>
    </location>
</feature>
<dbReference type="Proteomes" id="UP001652582">
    <property type="component" value="Chromosome 3"/>
</dbReference>
<dbReference type="PANTHER" id="PTHR11802:SF472">
    <property type="entry name" value="SERINE CARBOXYPEPTIDASE CPVL-RELATED"/>
    <property type="match status" value="1"/>
</dbReference>
<dbReference type="EC" id="3.4.16.-" evidence="7"/>
<dbReference type="PANTHER" id="PTHR11802">
    <property type="entry name" value="SERINE PROTEASE FAMILY S10 SERINE CARBOXYPEPTIDASE"/>
    <property type="match status" value="1"/>
</dbReference>
<evidence type="ECO:0000256" key="2">
    <source>
        <dbReference type="ARBA" id="ARBA00022645"/>
    </source>
</evidence>
<dbReference type="InterPro" id="IPR001563">
    <property type="entry name" value="Peptidase_S10"/>
</dbReference>
<dbReference type="PROSITE" id="PS00560">
    <property type="entry name" value="CARBOXYPEPT_SER_HIS"/>
    <property type="match status" value="1"/>
</dbReference>
<dbReference type="Pfam" id="PF00450">
    <property type="entry name" value="Peptidase_S10"/>
    <property type="match status" value="1"/>
</dbReference>